<evidence type="ECO:0000313" key="1">
    <source>
        <dbReference type="EMBL" id="CAL2103068.1"/>
    </source>
</evidence>
<proteinExistence type="predicted"/>
<reference evidence="1 2" key="1">
    <citation type="submission" date="2024-05" db="EMBL/GenBank/DDBJ databases">
        <authorList>
            <person name="Duchaud E."/>
        </authorList>
    </citation>
    <scope>NUCLEOTIDE SEQUENCE [LARGE SCALE GENOMIC DNA]</scope>
    <source>
        <strain evidence="1">Ena-SAMPLE-TAB-13-05-2024-13:56:06:370-140308</strain>
    </source>
</reference>
<gene>
    <name evidence="1" type="ORF">T190423A01A_30182</name>
</gene>
<evidence type="ECO:0000313" key="2">
    <source>
        <dbReference type="Proteomes" id="UP001497527"/>
    </source>
</evidence>
<comment type="caution">
    <text evidence="1">The sequence shown here is derived from an EMBL/GenBank/DDBJ whole genome shotgun (WGS) entry which is preliminary data.</text>
</comment>
<sequence>MEFITVEDLINWLNNNAGQRAGVMARDGVIGVFDDESQEVIGDINVETYLSNTILNKVLNTDVSNVTINSEEFSIEEFPNRELIQETTEKRLMQIILARKTLVEKSGYLGDQIRDGAYMEENDGHSKWQIYKLNNGTDQIAVHWSHIDDDSWTVYFTGDNLEIDYMYYEN</sequence>
<organism evidence="1 2">
    <name type="scientific">Tenacibaculum polynesiense</name>
    <dbReference type="NCBI Taxonomy" id="3137857"/>
    <lineage>
        <taxon>Bacteria</taxon>
        <taxon>Pseudomonadati</taxon>
        <taxon>Bacteroidota</taxon>
        <taxon>Flavobacteriia</taxon>
        <taxon>Flavobacteriales</taxon>
        <taxon>Flavobacteriaceae</taxon>
        <taxon>Tenacibaculum</taxon>
    </lineage>
</organism>
<dbReference type="RefSeq" id="WP_348717026.1">
    <property type="nucleotide sequence ID" value="NZ_CAXJIO010000012.1"/>
</dbReference>
<accession>A0ABM9PC31</accession>
<name>A0ABM9PC31_9FLAO</name>
<keyword evidence="2" id="KW-1185">Reference proteome</keyword>
<dbReference type="Proteomes" id="UP001497527">
    <property type="component" value="Unassembled WGS sequence"/>
</dbReference>
<protein>
    <submittedName>
        <fullName evidence="1">Uncharacterized protein</fullName>
    </submittedName>
</protein>
<dbReference type="EMBL" id="CAXJIO010000012">
    <property type="protein sequence ID" value="CAL2103068.1"/>
    <property type="molecule type" value="Genomic_DNA"/>
</dbReference>